<evidence type="ECO:0000259" key="2">
    <source>
        <dbReference type="Pfam" id="PF13966"/>
    </source>
</evidence>
<feature type="compositionally biased region" description="Basic and acidic residues" evidence="1">
    <location>
        <begin position="390"/>
        <end position="401"/>
    </location>
</feature>
<evidence type="ECO:0000256" key="1">
    <source>
        <dbReference type="SAM" id="MobiDB-lite"/>
    </source>
</evidence>
<keyword evidence="3" id="KW-1185">Reference proteome</keyword>
<dbReference type="Pfam" id="PF13966">
    <property type="entry name" value="zf-RVT"/>
    <property type="match status" value="1"/>
</dbReference>
<dbReference type="RefSeq" id="XP_071918961.1">
    <property type="nucleotide sequence ID" value="XM_072062860.1"/>
</dbReference>
<feature type="region of interest" description="Disordered" evidence="1">
    <location>
        <begin position="373"/>
        <end position="429"/>
    </location>
</feature>
<accession>A0ABM4VHF9</accession>
<evidence type="ECO:0000313" key="4">
    <source>
        <dbReference type="RefSeq" id="XP_071918961.1"/>
    </source>
</evidence>
<dbReference type="GeneID" id="140013548"/>
<protein>
    <recommendedName>
        <fullName evidence="2">Reverse transcriptase zinc-binding domain-containing protein</fullName>
    </recommendedName>
</protein>
<dbReference type="Proteomes" id="UP001652660">
    <property type="component" value="Chromosome 8c"/>
</dbReference>
<sequence length="429" mass="49804">MKISRTGPSMTHLFFADDSLIFCKAEREEASELIQILRKYEKGFGQSINLEKSSVFFSSNVSHQRKGEVVQSLGPIQVATQGKYLGLPMVWRLISKPNLLVSKVLRAKYFHRDSIFKCKVLKYASWIWQSMMNVRDFVQKGTRKKIGSGKATNIWKDNWIPGNKDGKVTSAMPQNCNIRRVDELISGFRWRKPLVLRTFNREDADKILDIPKSIRGREDNNYWLHSCSGIYTVNSEYKALSRETTQHIGRRVDEPETSSTNSNGKKWKWLWKLKVKSKIKHFIWRSLNGLLPVNGLVFNRTHHGDPICDGCGEHEESIEHMFFQYSRAQERRNEWKFNAKRRHPWKTVNKAQQEWQEQVSAWSKKKMIPEDVERDGKEVELVEENSESVADYRRSCEDSHYKGQTSAMTENYSPYPQPTAAESDNDGGG</sequence>
<organism evidence="3 4">
    <name type="scientific">Coffea arabica</name>
    <name type="common">Arabian coffee</name>
    <dbReference type="NCBI Taxonomy" id="13443"/>
    <lineage>
        <taxon>Eukaryota</taxon>
        <taxon>Viridiplantae</taxon>
        <taxon>Streptophyta</taxon>
        <taxon>Embryophyta</taxon>
        <taxon>Tracheophyta</taxon>
        <taxon>Spermatophyta</taxon>
        <taxon>Magnoliopsida</taxon>
        <taxon>eudicotyledons</taxon>
        <taxon>Gunneridae</taxon>
        <taxon>Pentapetalae</taxon>
        <taxon>asterids</taxon>
        <taxon>lamiids</taxon>
        <taxon>Gentianales</taxon>
        <taxon>Rubiaceae</taxon>
        <taxon>Ixoroideae</taxon>
        <taxon>Gardenieae complex</taxon>
        <taxon>Bertiereae - Coffeeae clade</taxon>
        <taxon>Coffeeae</taxon>
        <taxon>Coffea</taxon>
    </lineage>
</organism>
<proteinExistence type="predicted"/>
<gene>
    <name evidence="4" type="primary">LOC140013548</name>
</gene>
<feature type="domain" description="Reverse transcriptase zinc-binding" evidence="2">
    <location>
        <begin position="261"/>
        <end position="327"/>
    </location>
</feature>
<evidence type="ECO:0000313" key="3">
    <source>
        <dbReference type="Proteomes" id="UP001652660"/>
    </source>
</evidence>
<name>A0ABM4VHF9_COFAR</name>
<feature type="compositionally biased region" description="Polar residues" evidence="1">
    <location>
        <begin position="402"/>
        <end position="414"/>
    </location>
</feature>
<reference evidence="4" key="1">
    <citation type="submission" date="2025-08" db="UniProtKB">
        <authorList>
            <consortium name="RefSeq"/>
        </authorList>
    </citation>
    <scope>IDENTIFICATION</scope>
    <source>
        <tissue evidence="4">Leaves</tissue>
    </source>
</reference>
<dbReference type="InterPro" id="IPR026960">
    <property type="entry name" value="RVT-Znf"/>
</dbReference>